<keyword evidence="1" id="KW-1133">Transmembrane helix</keyword>
<comment type="caution">
    <text evidence="2">The sequence shown here is derived from an EMBL/GenBank/DDBJ whole genome shotgun (WGS) entry which is preliminary data.</text>
</comment>
<organism evidence="2 3">
    <name type="scientific">Carpediemonas membranifera</name>
    <dbReference type="NCBI Taxonomy" id="201153"/>
    <lineage>
        <taxon>Eukaryota</taxon>
        <taxon>Metamonada</taxon>
        <taxon>Carpediemonas-like organisms</taxon>
        <taxon>Carpediemonas</taxon>
    </lineage>
</organism>
<feature type="transmembrane region" description="Helical" evidence="1">
    <location>
        <begin position="51"/>
        <end position="73"/>
    </location>
</feature>
<dbReference type="AlphaFoldDB" id="A0A8J6B047"/>
<keyword evidence="1" id="KW-0812">Transmembrane</keyword>
<evidence type="ECO:0000313" key="2">
    <source>
        <dbReference type="EMBL" id="KAG9392643.1"/>
    </source>
</evidence>
<name>A0A8J6B047_9EUKA</name>
<evidence type="ECO:0000313" key="3">
    <source>
        <dbReference type="Proteomes" id="UP000717585"/>
    </source>
</evidence>
<proteinExistence type="predicted"/>
<keyword evidence="3" id="KW-1185">Reference proteome</keyword>
<dbReference type="EMBL" id="JAHDYR010000035">
    <property type="protein sequence ID" value="KAG9392643.1"/>
    <property type="molecule type" value="Genomic_DNA"/>
</dbReference>
<accession>A0A8J6B047</accession>
<evidence type="ECO:0000256" key="1">
    <source>
        <dbReference type="SAM" id="Phobius"/>
    </source>
</evidence>
<gene>
    <name evidence="2" type="ORF">J8273_6000</name>
</gene>
<feature type="transmembrane region" description="Helical" evidence="1">
    <location>
        <begin position="20"/>
        <end position="44"/>
    </location>
</feature>
<dbReference type="Proteomes" id="UP000717585">
    <property type="component" value="Unassembled WGS sequence"/>
</dbReference>
<protein>
    <submittedName>
        <fullName evidence="2">Uncharacterized protein</fullName>
    </submittedName>
</protein>
<reference evidence="2" key="1">
    <citation type="submission" date="2021-05" db="EMBL/GenBank/DDBJ databases">
        <title>A free-living protist that lacks canonical eukaryotic 1 DNA replication and segregation systems.</title>
        <authorList>
            <person name="Salas-Leiva D.E."/>
            <person name="Tromer E.C."/>
            <person name="Curtis B.A."/>
            <person name="Jerlstrom-Hultqvist J."/>
            <person name="Kolisko M."/>
            <person name="Yi Z."/>
            <person name="Salas-Leiva J.S."/>
            <person name="Gallot-Lavallee L."/>
            <person name="Kops G.J.P.L."/>
            <person name="Archibald J.M."/>
            <person name="Simpson A.G.B."/>
            <person name="Roger A.J."/>
        </authorList>
    </citation>
    <scope>NUCLEOTIDE SEQUENCE</scope>
    <source>
        <strain evidence="2">BICM</strain>
    </source>
</reference>
<keyword evidence="1" id="KW-0472">Membrane</keyword>
<sequence>MPAFIDAIKAQETPKVEQPIAILMIILNIIPLPGLGTMIAAFAGDDSNSKVIGLIQLLLCIPWFLVFIIVAWIPFIGQVIWLLALGTWALIHLFNVIFGVYWGIITFTHCEQQ</sequence>
<feature type="transmembrane region" description="Helical" evidence="1">
    <location>
        <begin position="79"/>
        <end position="104"/>
    </location>
</feature>